<organism evidence="2 3">
    <name type="scientific">Chloropicon roscoffensis</name>
    <dbReference type="NCBI Taxonomy" id="1461544"/>
    <lineage>
        <taxon>Eukaryota</taxon>
        <taxon>Viridiplantae</taxon>
        <taxon>Chlorophyta</taxon>
        <taxon>Chloropicophyceae</taxon>
        <taxon>Chloropicales</taxon>
        <taxon>Chloropicaceae</taxon>
        <taxon>Chloropicon</taxon>
    </lineage>
</organism>
<evidence type="ECO:0000313" key="2">
    <source>
        <dbReference type="EMBL" id="WZN64117.1"/>
    </source>
</evidence>
<dbReference type="Proteomes" id="UP001472866">
    <property type="component" value="Chromosome 09"/>
</dbReference>
<reference evidence="2 3" key="1">
    <citation type="submission" date="2024-03" db="EMBL/GenBank/DDBJ databases">
        <title>Complete genome sequence of the green alga Chloropicon roscoffensis RCC1871.</title>
        <authorList>
            <person name="Lemieux C."/>
            <person name="Pombert J.-F."/>
            <person name="Otis C."/>
            <person name="Turmel M."/>
        </authorList>
    </citation>
    <scope>NUCLEOTIDE SEQUENCE [LARGE SCALE GENOMIC DNA]</scope>
    <source>
        <strain evidence="2 3">RCC1871</strain>
    </source>
</reference>
<dbReference type="AlphaFoldDB" id="A0AAX4PCP4"/>
<feature type="region of interest" description="Disordered" evidence="1">
    <location>
        <begin position="50"/>
        <end position="76"/>
    </location>
</feature>
<keyword evidence="3" id="KW-1185">Reference proteome</keyword>
<evidence type="ECO:0000256" key="1">
    <source>
        <dbReference type="SAM" id="MobiDB-lite"/>
    </source>
</evidence>
<sequence length="735" mass="76687">MAALVGASVRSGWGRAVATTCAGGVRGASTLPPTRHRCLEALERLQVAATTTPQQLHDEDLAENPGPSRSSMRTKTKPTFLDRWAHTYVSRMDNGKPLLDENAAALESLELIRGVRKEGRASTTLGSACAAWACRHLSQRGRLGAAKKVVEGLMAEGEAREVAGAAGVLLKLLVREGRYKEAFEVAGHLVPKQLGAGPSGLVSNDALTSLVVASGAVGGGSLALDTWHALASSAGGRGKPSEGSYRALLGACARADAQLLGSGEPILAPGTSTSRALEVGSALDYGVGSHTASVLLDSCSAAGDVSRVLELHGAQSGLGRGEGGRDLGGHGDAYGRRGFPLLVSVTSFVGGTAGLSSHLLSSLVKALFRSGRSGEAFAAVRGAAAGGSRAALAGPEPFAALVRGSAAMGAAWPMLRALELCEKHWHRPSTASAHTVLGAISRRSSPSDDPNLRRRVLDLLDPHRAARDEGYFLLDTLLYFSGNDPPSREADGAELGSLEGQSPPQAGAGYFASGSHIDQTLTWRVYEKLLLTRPTRKGVRALVRRLHAAGASDFLILDRAFRALGEEPLEARRADLAAHVVAVLMHPRVERKDAVLDFVQEIHRRGLVLDSGTLALAALALDTRERVAKPGAVRSVLRMAYESQSLTPELEANLLSAVSAALSSATHQPSGLLKRSTEDLLVDLGVAGVYREAVEAGKPGCEVLCRTCGAALRSLRTAGREGPFGAFGEAVDRTA</sequence>
<protein>
    <submittedName>
        <fullName evidence="2">Uncharacterized protein</fullName>
    </submittedName>
</protein>
<name>A0AAX4PCP4_9CHLO</name>
<evidence type="ECO:0000313" key="3">
    <source>
        <dbReference type="Proteomes" id="UP001472866"/>
    </source>
</evidence>
<proteinExistence type="predicted"/>
<dbReference type="EMBL" id="CP151509">
    <property type="protein sequence ID" value="WZN64117.1"/>
    <property type="molecule type" value="Genomic_DNA"/>
</dbReference>
<accession>A0AAX4PCP4</accession>
<gene>
    <name evidence="2" type="ORF">HKI87_09g56710</name>
</gene>